<evidence type="ECO:0000256" key="1">
    <source>
        <dbReference type="ARBA" id="ARBA00023015"/>
    </source>
</evidence>
<sequence>MTRDSAKASRWRRRKDARPSELTAAALELFVEKGFAATRLDEIAARAGVSKGTLYLYFDSKEELFKAVIREGLLPLLAEGEELVASMPAPAGELFKAIVMRWWEMVGEGPIGGIPKLIIAEARNFPEIARFYAEEVIDRGKRLLVAVLQRGIDSGEFRPCDPDTLVHLVFSPLMMRVIWKHSLDCCDVHTVPIDIYLREYLELMLRGLRSDTPNRQGSAR</sequence>
<dbReference type="GO" id="GO:0000976">
    <property type="term" value="F:transcription cis-regulatory region binding"/>
    <property type="evidence" value="ECO:0007669"/>
    <property type="project" value="TreeGrafter"/>
</dbReference>
<dbReference type="AlphaFoldDB" id="A0A809S1V7"/>
<feature type="domain" description="HTH tetR-type" evidence="5">
    <location>
        <begin position="16"/>
        <end position="76"/>
    </location>
</feature>
<dbReference type="PANTHER" id="PTHR30055">
    <property type="entry name" value="HTH-TYPE TRANSCRIPTIONAL REGULATOR RUTR"/>
    <property type="match status" value="1"/>
</dbReference>
<keyword evidence="3" id="KW-0804">Transcription</keyword>
<dbReference type="InterPro" id="IPR011075">
    <property type="entry name" value="TetR_C"/>
</dbReference>
<evidence type="ECO:0000256" key="2">
    <source>
        <dbReference type="ARBA" id="ARBA00023125"/>
    </source>
</evidence>
<feature type="DNA-binding region" description="H-T-H motif" evidence="4">
    <location>
        <begin position="39"/>
        <end position="58"/>
    </location>
</feature>
<dbReference type="Gene3D" id="1.10.357.10">
    <property type="entry name" value="Tetracycline Repressor, domain 2"/>
    <property type="match status" value="1"/>
</dbReference>
<dbReference type="Gene3D" id="1.10.10.60">
    <property type="entry name" value="Homeodomain-like"/>
    <property type="match status" value="1"/>
</dbReference>
<dbReference type="GO" id="GO:0003700">
    <property type="term" value="F:DNA-binding transcription factor activity"/>
    <property type="evidence" value="ECO:0007669"/>
    <property type="project" value="TreeGrafter"/>
</dbReference>
<keyword evidence="1" id="KW-0805">Transcription regulation</keyword>
<dbReference type="FunFam" id="1.10.10.60:FF:000141">
    <property type="entry name" value="TetR family transcriptional regulator"/>
    <property type="match status" value="1"/>
</dbReference>
<evidence type="ECO:0000256" key="4">
    <source>
        <dbReference type="PROSITE-ProRule" id="PRU00335"/>
    </source>
</evidence>
<reference evidence="6" key="1">
    <citation type="journal article" name="DNA Res.">
        <title>The physiological potential of anammox bacteria as revealed by their core genome structure.</title>
        <authorList>
            <person name="Okubo T."/>
            <person name="Toyoda A."/>
            <person name="Fukuhara K."/>
            <person name="Uchiyama I."/>
            <person name="Harigaya Y."/>
            <person name="Kuroiwa M."/>
            <person name="Suzuki T."/>
            <person name="Murakami Y."/>
            <person name="Suwa Y."/>
            <person name="Takami H."/>
        </authorList>
    </citation>
    <scope>NUCLEOTIDE SEQUENCE</scope>
    <source>
        <strain evidence="6">317325-3</strain>
    </source>
</reference>
<dbReference type="Proteomes" id="UP000662914">
    <property type="component" value="Chromosome"/>
</dbReference>
<dbReference type="InterPro" id="IPR036271">
    <property type="entry name" value="Tet_transcr_reg_TetR-rel_C_sf"/>
</dbReference>
<evidence type="ECO:0000259" key="5">
    <source>
        <dbReference type="PROSITE" id="PS50977"/>
    </source>
</evidence>
<keyword evidence="2 4" id="KW-0238">DNA-binding</keyword>
<dbReference type="SUPFAM" id="SSF46689">
    <property type="entry name" value="Homeodomain-like"/>
    <property type="match status" value="1"/>
</dbReference>
<protein>
    <submittedName>
        <fullName evidence="6">TetR/AcrR family transcriptional regulator</fullName>
    </submittedName>
</protein>
<dbReference type="KEGG" id="ddz:DSYM_02200"/>
<dbReference type="Pfam" id="PF16859">
    <property type="entry name" value="TetR_C_11"/>
    <property type="match status" value="1"/>
</dbReference>
<gene>
    <name evidence="6" type="ORF">DSYM_02200</name>
</gene>
<dbReference type="Pfam" id="PF00440">
    <property type="entry name" value="TetR_N"/>
    <property type="match status" value="1"/>
</dbReference>
<evidence type="ECO:0000313" key="6">
    <source>
        <dbReference type="EMBL" id="BBO19521.1"/>
    </source>
</evidence>
<name>A0A809S1V7_9PROT</name>
<dbReference type="InterPro" id="IPR009057">
    <property type="entry name" value="Homeodomain-like_sf"/>
</dbReference>
<dbReference type="InterPro" id="IPR050109">
    <property type="entry name" value="HTH-type_TetR-like_transc_reg"/>
</dbReference>
<proteinExistence type="predicted"/>
<accession>A0A809S1V7</accession>
<evidence type="ECO:0000313" key="7">
    <source>
        <dbReference type="Proteomes" id="UP000662914"/>
    </source>
</evidence>
<organism evidence="6 7">
    <name type="scientific">Candidatus Desulfobacillus denitrificans</name>
    <dbReference type="NCBI Taxonomy" id="2608985"/>
    <lineage>
        <taxon>Bacteria</taxon>
        <taxon>Pseudomonadati</taxon>
        <taxon>Pseudomonadota</taxon>
        <taxon>Betaproteobacteria</taxon>
        <taxon>Candidatus Desulfobacillus</taxon>
    </lineage>
</organism>
<dbReference type="SUPFAM" id="SSF48498">
    <property type="entry name" value="Tetracyclin repressor-like, C-terminal domain"/>
    <property type="match status" value="1"/>
</dbReference>
<dbReference type="PRINTS" id="PR00455">
    <property type="entry name" value="HTHTETR"/>
</dbReference>
<evidence type="ECO:0000256" key="3">
    <source>
        <dbReference type="ARBA" id="ARBA00023163"/>
    </source>
</evidence>
<dbReference type="PROSITE" id="PS50977">
    <property type="entry name" value="HTH_TETR_2"/>
    <property type="match status" value="1"/>
</dbReference>
<dbReference type="InterPro" id="IPR001647">
    <property type="entry name" value="HTH_TetR"/>
</dbReference>
<dbReference type="EMBL" id="AP021857">
    <property type="protein sequence ID" value="BBO19521.1"/>
    <property type="molecule type" value="Genomic_DNA"/>
</dbReference>
<dbReference type="PANTHER" id="PTHR30055:SF234">
    <property type="entry name" value="HTH-TYPE TRANSCRIPTIONAL REGULATOR BETI"/>
    <property type="match status" value="1"/>
</dbReference>